<dbReference type="CDD" id="cd20069">
    <property type="entry name" value="5TM_Oxa1-like"/>
    <property type="match status" value="1"/>
</dbReference>
<name>A0A6C1E8B6_SACPS</name>
<comment type="similarity">
    <text evidence="2">Belongs to the OXA1/ALB3/YidC family.</text>
</comment>
<gene>
    <name evidence="7" type="primary">COX18_2</name>
    <name evidence="7" type="ORF">GRS66_007683</name>
</gene>
<dbReference type="PANTHER" id="PTHR12428:SF65">
    <property type="entry name" value="CYTOCHROME C OXIDASE ASSEMBLY PROTEIN COX18, MITOCHONDRIAL"/>
    <property type="match status" value="1"/>
</dbReference>
<feature type="transmembrane region" description="Helical" evidence="6">
    <location>
        <begin position="217"/>
        <end position="236"/>
    </location>
</feature>
<proteinExistence type="inferred from homology"/>
<evidence type="ECO:0000256" key="5">
    <source>
        <dbReference type="ARBA" id="ARBA00023136"/>
    </source>
</evidence>
<evidence type="ECO:0000256" key="1">
    <source>
        <dbReference type="ARBA" id="ARBA00004141"/>
    </source>
</evidence>
<dbReference type="GO" id="GO:0032979">
    <property type="term" value="P:protein insertion into mitochondrial inner membrane from matrix"/>
    <property type="evidence" value="ECO:0007669"/>
    <property type="project" value="TreeGrafter"/>
</dbReference>
<accession>A0A6C1E8B6</accession>
<keyword evidence="5 6" id="KW-0472">Membrane</keyword>
<evidence type="ECO:0000256" key="3">
    <source>
        <dbReference type="ARBA" id="ARBA00022692"/>
    </source>
</evidence>
<dbReference type="OrthoDB" id="2148490at2759"/>
<keyword evidence="4 6" id="KW-1133">Transmembrane helix</keyword>
<feature type="transmembrane region" description="Helical" evidence="6">
    <location>
        <begin position="163"/>
        <end position="184"/>
    </location>
</feature>
<dbReference type="PANTHER" id="PTHR12428">
    <property type="entry name" value="OXA1"/>
    <property type="match status" value="1"/>
</dbReference>
<evidence type="ECO:0000256" key="2">
    <source>
        <dbReference type="ARBA" id="ARBA00009877"/>
    </source>
</evidence>
<organism evidence="7 8">
    <name type="scientific">Saccharomyces pastorianus</name>
    <name type="common">Lager yeast</name>
    <name type="synonym">Saccharomyces cerevisiae x Saccharomyces eubayanus</name>
    <dbReference type="NCBI Taxonomy" id="27292"/>
    <lineage>
        <taxon>Eukaryota</taxon>
        <taxon>Fungi</taxon>
        <taxon>Dikarya</taxon>
        <taxon>Ascomycota</taxon>
        <taxon>Saccharomycotina</taxon>
        <taxon>Saccharomycetes</taxon>
        <taxon>Saccharomycetales</taxon>
        <taxon>Saccharomycetaceae</taxon>
        <taxon>Saccharomyces</taxon>
    </lineage>
</organism>
<evidence type="ECO:0000313" key="7">
    <source>
        <dbReference type="EMBL" id="QID85130.1"/>
    </source>
</evidence>
<dbReference type="GO" id="GO:0033617">
    <property type="term" value="P:mitochondrial respiratory chain complex IV assembly"/>
    <property type="evidence" value="ECO:0007669"/>
    <property type="project" value="TreeGrafter"/>
</dbReference>
<dbReference type="Proteomes" id="UP000501346">
    <property type="component" value="Chromosome SeVII-ScVII"/>
</dbReference>
<evidence type="ECO:0000313" key="8">
    <source>
        <dbReference type="Proteomes" id="UP000501346"/>
    </source>
</evidence>
<keyword evidence="8" id="KW-1185">Reference proteome</keyword>
<dbReference type="AlphaFoldDB" id="A0A6C1E8B6"/>
<keyword evidence="3 6" id="KW-0812">Transmembrane</keyword>
<dbReference type="GO" id="GO:0032977">
    <property type="term" value="F:membrane insertase activity"/>
    <property type="evidence" value="ECO:0007669"/>
    <property type="project" value="InterPro"/>
</dbReference>
<sequence>MFKRLINRQNAVAFSLPSPAGLRYGRFNASTKRNFSLFQSVADTFLTLHEASQIPWIVIVPLSTITLRTLVTLPFSVWQRKRILKQQELRKLVQPITPIVKLRLAAITNKKSKNPVKINANGTLIPLPVQDPGVLTPDQITLLAVKETRNRQRKLFKKYNVSLWKNALLPIVQIPLWVTLSMGIRTLTEAQLIETFYPAWIAALGFGSFDLSSPLTAMPLLAPILVGTLAVLNVEYNGRLMFSSNMSSQGIKTVSRNSSRVQEAMASILNVSRLGCVVMLAMSSQAPFLLSLYWISSQLYSLVQNIVLNWIYPYQR</sequence>
<dbReference type="EMBL" id="CP049004">
    <property type="protein sequence ID" value="QID85130.1"/>
    <property type="molecule type" value="Genomic_DNA"/>
</dbReference>
<comment type="subcellular location">
    <subcellularLocation>
        <location evidence="1">Membrane</location>
        <topology evidence="1">Multi-pass membrane protein</topology>
    </subcellularLocation>
</comment>
<dbReference type="GO" id="GO:0005743">
    <property type="term" value="C:mitochondrial inner membrane"/>
    <property type="evidence" value="ECO:0007669"/>
    <property type="project" value="TreeGrafter"/>
</dbReference>
<evidence type="ECO:0000256" key="4">
    <source>
        <dbReference type="ARBA" id="ARBA00022989"/>
    </source>
</evidence>
<reference evidence="7 8" key="1">
    <citation type="journal article" date="2019" name="BMC Genomics">
        <title>Chromosome level assembly and comparative genome analysis confirm lager-brewing yeasts originated from a single hybridization.</title>
        <authorList>
            <person name="Salazar A.N."/>
            <person name="Gorter de Vries A.R."/>
            <person name="van den Broek M."/>
            <person name="Brouwers N."/>
            <person name="de la Torre Cortes P."/>
            <person name="Kuijpers N.G.A."/>
            <person name="Daran J.G."/>
            <person name="Abeel T."/>
        </authorList>
    </citation>
    <scope>NUCLEOTIDE SEQUENCE [LARGE SCALE GENOMIC DNA]</scope>
    <source>
        <strain evidence="7 8">CBS 1483</strain>
    </source>
</reference>
<protein>
    <submittedName>
        <fullName evidence="7">Cytochrome c oxidase assembly protein cox18, mitochondrial</fullName>
    </submittedName>
</protein>
<evidence type="ECO:0000256" key="6">
    <source>
        <dbReference type="SAM" id="Phobius"/>
    </source>
</evidence>
<dbReference type="InterPro" id="IPR001708">
    <property type="entry name" value="YidC/ALB3/OXA1/COX18"/>
</dbReference>